<dbReference type="Pfam" id="PF00144">
    <property type="entry name" value="Beta-lactamase"/>
    <property type="match status" value="1"/>
</dbReference>
<dbReference type="SUPFAM" id="SSF56601">
    <property type="entry name" value="beta-lactamase/transpeptidase-like"/>
    <property type="match status" value="1"/>
</dbReference>
<accession>A0A1T5PCL7</accession>
<reference evidence="2 3" key="1">
    <citation type="submission" date="2017-02" db="EMBL/GenBank/DDBJ databases">
        <authorList>
            <person name="Peterson S.W."/>
        </authorList>
    </citation>
    <scope>NUCLEOTIDE SEQUENCE [LARGE SCALE GENOMIC DNA]</scope>
    <source>
        <strain evidence="2 3">DSM 18108</strain>
    </source>
</reference>
<evidence type="ECO:0000259" key="1">
    <source>
        <dbReference type="Pfam" id="PF00144"/>
    </source>
</evidence>
<dbReference type="PANTHER" id="PTHR46825:SF8">
    <property type="entry name" value="BETA-LACTAMASE-RELATED"/>
    <property type="match status" value="1"/>
</dbReference>
<dbReference type="Gene3D" id="3.40.710.10">
    <property type="entry name" value="DD-peptidase/beta-lactamase superfamily"/>
    <property type="match status" value="1"/>
</dbReference>
<dbReference type="Proteomes" id="UP000190166">
    <property type="component" value="Unassembled WGS sequence"/>
</dbReference>
<evidence type="ECO:0000313" key="3">
    <source>
        <dbReference type="Proteomes" id="UP000190166"/>
    </source>
</evidence>
<dbReference type="PANTHER" id="PTHR46825">
    <property type="entry name" value="D-ALANYL-D-ALANINE-CARBOXYPEPTIDASE/ENDOPEPTIDASE AMPH"/>
    <property type="match status" value="1"/>
</dbReference>
<feature type="domain" description="Beta-lactamase-related" evidence="1">
    <location>
        <begin position="43"/>
        <end position="344"/>
    </location>
</feature>
<dbReference type="EMBL" id="FUZZ01000008">
    <property type="protein sequence ID" value="SKD10500.1"/>
    <property type="molecule type" value="Genomic_DNA"/>
</dbReference>
<evidence type="ECO:0000313" key="2">
    <source>
        <dbReference type="EMBL" id="SKD10500.1"/>
    </source>
</evidence>
<sequence length="360" mass="39892">MKKIGIGIVLFAVYANCSAQLLNDNPLKTQLDSAVDRSAKLYLSKTGRVGISIGVIYNQHHYRYNYGQTAPESDKLTQSSSIYEIGSITKTFTGLLVAQAIGEGKMKLDADIRKYLPGNFPALHYPSGEPVRVGYLLSHTAMFPNSFAGGDISAPMTEAYFLDHLQQIKLDSLKTLKYAYSNVGYQLLGYALEHIYQSDYETLIKRHITGPLRMTNTFVNRTPVKSAQVLNGYTASGEKAQPVPTSFPAAGGLHSCIDDMLKYADYQLAEKDAAVKLTHRIIYGNVEQDAVGFQWAIGRTRNWDYYIRIDGGTNGFRSFCSLYPNEQAAIILLTNEKDDQAGADLYRLTTAILGTLKSFK</sequence>
<dbReference type="RefSeq" id="WP_079473664.1">
    <property type="nucleotide sequence ID" value="NZ_FUZZ01000008.1"/>
</dbReference>
<name>A0A1T5PCL7_9BACT</name>
<proteinExistence type="predicted"/>
<dbReference type="STRING" id="393003.SAMN05660461_6418"/>
<organism evidence="2 3">
    <name type="scientific">Chitinophaga ginsengisegetis</name>
    <dbReference type="NCBI Taxonomy" id="393003"/>
    <lineage>
        <taxon>Bacteria</taxon>
        <taxon>Pseudomonadati</taxon>
        <taxon>Bacteroidota</taxon>
        <taxon>Chitinophagia</taxon>
        <taxon>Chitinophagales</taxon>
        <taxon>Chitinophagaceae</taxon>
        <taxon>Chitinophaga</taxon>
    </lineage>
</organism>
<gene>
    <name evidence="2" type="ORF">SAMN05660461_6418</name>
</gene>
<protein>
    <submittedName>
        <fullName evidence="2">CubicO group peptidase, beta-lactamase class C family</fullName>
    </submittedName>
</protein>
<dbReference type="AlphaFoldDB" id="A0A1T5PCL7"/>
<keyword evidence="3" id="KW-1185">Reference proteome</keyword>
<dbReference type="InterPro" id="IPR001466">
    <property type="entry name" value="Beta-lactam-related"/>
</dbReference>
<dbReference type="InterPro" id="IPR050491">
    <property type="entry name" value="AmpC-like"/>
</dbReference>
<dbReference type="InterPro" id="IPR012338">
    <property type="entry name" value="Beta-lactam/transpept-like"/>
</dbReference>